<name>A0ABP1RVU3_9HEXA</name>
<feature type="region of interest" description="Disordered" evidence="1">
    <location>
        <begin position="131"/>
        <end position="167"/>
    </location>
</feature>
<evidence type="ECO:0000256" key="1">
    <source>
        <dbReference type="SAM" id="MobiDB-lite"/>
    </source>
</evidence>
<gene>
    <name evidence="3" type="ORF">ODALV1_LOCUS26737</name>
</gene>
<dbReference type="Proteomes" id="UP001642540">
    <property type="component" value="Unassembled WGS sequence"/>
</dbReference>
<evidence type="ECO:0000313" key="4">
    <source>
        <dbReference type="Proteomes" id="UP001642540"/>
    </source>
</evidence>
<evidence type="ECO:0000313" key="3">
    <source>
        <dbReference type="EMBL" id="CAL8137038.1"/>
    </source>
</evidence>
<protein>
    <submittedName>
        <fullName evidence="3">Uncharacterized protein</fullName>
    </submittedName>
</protein>
<feature type="chain" id="PRO_5046648524" evidence="2">
    <location>
        <begin position="25"/>
        <end position="167"/>
    </location>
</feature>
<sequence>MLGLSLKLLLLGFLGVALLEETSGQASSRYQSCALICKDRMPRPGGSRGSGFTDSDWVGGERSNLEGRDDLEGNMMSDSGADTGSQGGLQGRIFNSIKTGKKNSTTTQTVQAAEGVYDVGGGKKVTVVQRSNSVQSSRYETQRIRWLGKRRRREAETEKEGEEEPLP</sequence>
<keyword evidence="4" id="KW-1185">Reference proteome</keyword>
<feature type="region of interest" description="Disordered" evidence="1">
    <location>
        <begin position="43"/>
        <end position="88"/>
    </location>
</feature>
<feature type="signal peptide" evidence="2">
    <location>
        <begin position="1"/>
        <end position="24"/>
    </location>
</feature>
<reference evidence="3 4" key="1">
    <citation type="submission" date="2024-08" db="EMBL/GenBank/DDBJ databases">
        <authorList>
            <person name="Cucini C."/>
            <person name="Frati F."/>
        </authorList>
    </citation>
    <scope>NUCLEOTIDE SEQUENCE [LARGE SCALE GENOMIC DNA]</scope>
</reference>
<keyword evidence="2" id="KW-0732">Signal</keyword>
<comment type="caution">
    <text evidence="3">The sequence shown here is derived from an EMBL/GenBank/DDBJ whole genome shotgun (WGS) entry which is preliminary data.</text>
</comment>
<dbReference type="EMBL" id="CAXLJM020000113">
    <property type="protein sequence ID" value="CAL8137038.1"/>
    <property type="molecule type" value="Genomic_DNA"/>
</dbReference>
<evidence type="ECO:0000256" key="2">
    <source>
        <dbReference type="SAM" id="SignalP"/>
    </source>
</evidence>
<accession>A0ABP1RVU3</accession>
<organism evidence="3 4">
    <name type="scientific">Orchesella dallaii</name>
    <dbReference type="NCBI Taxonomy" id="48710"/>
    <lineage>
        <taxon>Eukaryota</taxon>
        <taxon>Metazoa</taxon>
        <taxon>Ecdysozoa</taxon>
        <taxon>Arthropoda</taxon>
        <taxon>Hexapoda</taxon>
        <taxon>Collembola</taxon>
        <taxon>Entomobryomorpha</taxon>
        <taxon>Entomobryoidea</taxon>
        <taxon>Orchesellidae</taxon>
        <taxon>Orchesellinae</taxon>
        <taxon>Orchesella</taxon>
    </lineage>
</organism>
<proteinExistence type="predicted"/>